<evidence type="ECO:0000313" key="2">
    <source>
        <dbReference type="EMBL" id="KAJ4488079.1"/>
    </source>
</evidence>
<feature type="compositionally biased region" description="Polar residues" evidence="1">
    <location>
        <begin position="296"/>
        <end position="306"/>
    </location>
</feature>
<feature type="compositionally biased region" description="Basic and acidic residues" evidence="1">
    <location>
        <begin position="859"/>
        <end position="868"/>
    </location>
</feature>
<accession>A0A9W9AQ58</accession>
<feature type="region of interest" description="Disordered" evidence="1">
    <location>
        <begin position="704"/>
        <end position="970"/>
    </location>
</feature>
<comment type="caution">
    <text evidence="2">The sequence shown here is derived from an EMBL/GenBank/DDBJ whole genome shotgun (WGS) entry which is preliminary data.</text>
</comment>
<dbReference type="OrthoDB" id="3069963at2759"/>
<feature type="region of interest" description="Disordered" evidence="1">
    <location>
        <begin position="183"/>
        <end position="205"/>
    </location>
</feature>
<feature type="compositionally biased region" description="Low complexity" evidence="1">
    <location>
        <begin position="802"/>
        <end position="827"/>
    </location>
</feature>
<feature type="region of interest" description="Disordered" evidence="1">
    <location>
        <begin position="414"/>
        <end position="434"/>
    </location>
</feature>
<reference evidence="2" key="1">
    <citation type="submission" date="2022-08" db="EMBL/GenBank/DDBJ databases">
        <title>A Global Phylogenomic Analysis of the Shiitake Genus Lentinula.</title>
        <authorList>
            <consortium name="DOE Joint Genome Institute"/>
            <person name="Sierra-Patev S."/>
            <person name="Min B."/>
            <person name="Naranjo-Ortiz M."/>
            <person name="Looney B."/>
            <person name="Konkel Z."/>
            <person name="Slot J.C."/>
            <person name="Sakamoto Y."/>
            <person name="Steenwyk J.L."/>
            <person name="Rokas A."/>
            <person name="Carro J."/>
            <person name="Camarero S."/>
            <person name="Ferreira P."/>
            <person name="Molpeceres G."/>
            <person name="Ruiz-Duenas F.J."/>
            <person name="Serrano A."/>
            <person name="Henrissat B."/>
            <person name="Drula E."/>
            <person name="Hughes K.W."/>
            <person name="Mata J.L."/>
            <person name="Ishikawa N.K."/>
            <person name="Vargas-Isla R."/>
            <person name="Ushijima S."/>
            <person name="Smith C.A."/>
            <person name="Ahrendt S."/>
            <person name="Andreopoulos W."/>
            <person name="He G."/>
            <person name="Labutti K."/>
            <person name="Lipzen A."/>
            <person name="Ng V."/>
            <person name="Riley R."/>
            <person name="Sandor L."/>
            <person name="Barry K."/>
            <person name="Martinez A.T."/>
            <person name="Xiao Y."/>
            <person name="Gibbons J.G."/>
            <person name="Terashima K."/>
            <person name="Grigoriev I.V."/>
            <person name="Hibbett D.S."/>
        </authorList>
    </citation>
    <scope>NUCLEOTIDE SEQUENCE</scope>
    <source>
        <strain evidence="2">JLM2183</strain>
    </source>
</reference>
<feature type="region of interest" description="Disordered" evidence="1">
    <location>
        <begin position="591"/>
        <end position="631"/>
    </location>
</feature>
<feature type="region of interest" description="Disordered" evidence="1">
    <location>
        <begin position="465"/>
        <end position="578"/>
    </location>
</feature>
<feature type="compositionally biased region" description="Basic and acidic residues" evidence="1">
    <location>
        <begin position="416"/>
        <end position="434"/>
    </location>
</feature>
<evidence type="ECO:0008006" key="4">
    <source>
        <dbReference type="Google" id="ProtNLM"/>
    </source>
</evidence>
<keyword evidence="3" id="KW-1185">Reference proteome</keyword>
<feature type="compositionally biased region" description="Basic and acidic residues" evidence="1">
    <location>
        <begin position="882"/>
        <end position="903"/>
    </location>
</feature>
<feature type="compositionally biased region" description="Polar residues" evidence="1">
    <location>
        <begin position="734"/>
        <end position="765"/>
    </location>
</feature>
<feature type="compositionally biased region" description="Polar residues" evidence="1">
    <location>
        <begin position="490"/>
        <end position="500"/>
    </location>
</feature>
<protein>
    <recommendedName>
        <fullName evidence="4">Zn(2)-C6 fungal-type domain-containing protein</fullName>
    </recommendedName>
</protein>
<name>A0A9W9AQ58_9AGAR</name>
<feature type="compositionally biased region" description="Basic and acidic residues" evidence="1">
    <location>
        <begin position="1"/>
        <end position="19"/>
    </location>
</feature>
<dbReference type="AlphaFoldDB" id="A0A9W9AQ58"/>
<feature type="compositionally biased region" description="Pro residues" evidence="1">
    <location>
        <begin position="828"/>
        <end position="839"/>
    </location>
</feature>
<feature type="compositionally biased region" description="Acidic residues" evidence="1">
    <location>
        <begin position="32"/>
        <end position="43"/>
    </location>
</feature>
<sequence length="970" mass="103389">MAAIEKRGAFTDPWGREFLSDGTLVKGKEGDQDQAEEDSSDDQLSEHNDVPAVKTVPTPKTLPKIKLKVTPNFDGPESEEETGGSGGNRRPPLPTTTTTATMSTVSSANTLGGKTVPATKSKAKEVLSIRVNAIFSHSYDIILILFIDQDPPCWRCKTLNKPCESSSLRFSCTTCYKRHWACSMNPPPPRQKKASSHHSAPPKTRSLPVIAAGTNIVDAGESISVGPITRGRSPLRSGSKGVKRPRSITPPPAVEIVDNATENLGDSGPSGTSLLYGVSEPQNKKTRTSLRTSTKPQSQPQRPQIKLNSAGVSAVIPALNQGTVRPISTYTPPATQAGGQNQAQSHTRPQNQAQSQTSALTLSEIKYQVDTLIQRDEKSHAVLEQHSVILDAVLINMKVLLGDKFIEVGKTGNESAHMRSQEGSAKEGEAVKRDGKVAVPTLSITAVQDPELEELDELDELTPIEKLTPTPIPSNGLGVPPAPAPSSASLSTSVNGNPLTVTARKSKSPLSAPTPIPPSGLIGPATAGTFESSQPQAQRVERPPRIISVPSIRAPVAVPSPIQAPPQAPVPFQASGRDSAPVVVRAPVLTVRDPAPPSTSSAHVHNGVSADKPKPKLKATNPYPNIPSAPPVLPRTISGSARLANVATATNPPNIPAISTLPTISALPATPLSPASTTSAVDDDQGVEGGYVADASHAATPVLILPSTKDRYHSRSRSRSPLPGRSIHLPHSSHAPQVSQVSRPSNPSRSSYTSLTARTTYPSQRLTHTPPPLLPHIRRQSSLSPSPPPSHTRFGYTEPYRTQHTQQRSRRSPYSSLSPSRSQSPYSRSPPPYGRAPPPHIRDNSDMQIDSLVEPYPSHLDRDSRDLPDLEDSSDLGGMGGYERDLDDLHDLHDLDRDRREAGVEFSTEGNSGDIEPSYPGELDISDTRGDPADVGNVEDAGNTVDGDAGHAEGGDDIYYPDEVRYSASR</sequence>
<feature type="compositionally biased region" description="Low complexity" evidence="1">
    <location>
        <begin position="50"/>
        <end position="71"/>
    </location>
</feature>
<evidence type="ECO:0000313" key="3">
    <source>
        <dbReference type="Proteomes" id="UP001150266"/>
    </source>
</evidence>
<proteinExistence type="predicted"/>
<gene>
    <name evidence="2" type="ORF">J3R30DRAFT_3695731</name>
</gene>
<feature type="region of interest" description="Disordered" evidence="1">
    <location>
        <begin position="224"/>
        <end position="306"/>
    </location>
</feature>
<evidence type="ECO:0000256" key="1">
    <source>
        <dbReference type="SAM" id="MobiDB-lite"/>
    </source>
</evidence>
<organism evidence="2 3">
    <name type="scientific">Lentinula aciculospora</name>
    <dbReference type="NCBI Taxonomy" id="153920"/>
    <lineage>
        <taxon>Eukaryota</taxon>
        <taxon>Fungi</taxon>
        <taxon>Dikarya</taxon>
        <taxon>Basidiomycota</taxon>
        <taxon>Agaricomycotina</taxon>
        <taxon>Agaricomycetes</taxon>
        <taxon>Agaricomycetidae</taxon>
        <taxon>Agaricales</taxon>
        <taxon>Marasmiineae</taxon>
        <taxon>Omphalotaceae</taxon>
        <taxon>Lentinula</taxon>
    </lineage>
</organism>
<feature type="region of interest" description="Disordered" evidence="1">
    <location>
        <begin position="324"/>
        <end position="358"/>
    </location>
</feature>
<feature type="region of interest" description="Disordered" evidence="1">
    <location>
        <begin position="1"/>
        <end position="100"/>
    </location>
</feature>
<dbReference type="EMBL" id="JAOTPV010000002">
    <property type="protein sequence ID" value="KAJ4488079.1"/>
    <property type="molecule type" value="Genomic_DNA"/>
</dbReference>
<feature type="compositionally biased region" description="Polar residues" evidence="1">
    <location>
        <begin position="260"/>
        <end position="273"/>
    </location>
</feature>
<dbReference type="Proteomes" id="UP001150266">
    <property type="component" value="Unassembled WGS sequence"/>
</dbReference>